<dbReference type="KEGG" id="tcd:AAIA72_10050"/>
<keyword evidence="2 4" id="KW-0560">Oxidoreductase</keyword>
<dbReference type="EMBL" id="CP154858">
    <property type="protein sequence ID" value="XDT71148.1"/>
    <property type="molecule type" value="Genomic_DNA"/>
</dbReference>
<dbReference type="PANTHER" id="PTHR43380:SF1">
    <property type="entry name" value="2-OXOISOVALERATE DEHYDROGENASE SUBUNIT ALPHA, MITOCHONDRIAL"/>
    <property type="match status" value="1"/>
</dbReference>
<dbReference type="InterPro" id="IPR050771">
    <property type="entry name" value="Alpha-ketoacid_DH_E1_comp"/>
</dbReference>
<dbReference type="CDD" id="cd02000">
    <property type="entry name" value="TPP_E1_PDC_ADC_BCADC"/>
    <property type="match status" value="1"/>
</dbReference>
<dbReference type="EC" id="1.2.4.1" evidence="4"/>
<dbReference type="SUPFAM" id="SSF52518">
    <property type="entry name" value="Thiamin diphosphate-binding fold (THDP-binding)"/>
    <property type="match status" value="1"/>
</dbReference>
<evidence type="ECO:0000256" key="1">
    <source>
        <dbReference type="ARBA" id="ARBA00001964"/>
    </source>
</evidence>
<feature type="domain" description="Dehydrogenase E1 component" evidence="5">
    <location>
        <begin position="42"/>
        <end position="330"/>
    </location>
</feature>
<evidence type="ECO:0000256" key="2">
    <source>
        <dbReference type="ARBA" id="ARBA00023002"/>
    </source>
</evidence>
<dbReference type="InterPro" id="IPR029061">
    <property type="entry name" value="THDP-binding"/>
</dbReference>
<dbReference type="PANTHER" id="PTHR43380">
    <property type="entry name" value="2-OXOISOVALERATE DEHYDROGENASE SUBUNIT ALPHA, MITOCHONDRIAL"/>
    <property type="match status" value="1"/>
</dbReference>
<dbReference type="RefSeq" id="WP_369600187.1">
    <property type="nucleotide sequence ID" value="NZ_CP154858.1"/>
</dbReference>
<accession>A0AB39USX5</accession>
<comment type="catalytic activity">
    <reaction evidence="4">
        <text>N(6)-[(R)-lipoyl]-L-lysyl-[protein] + pyruvate + H(+) = N(6)-[(R)-S(8)-acetyldihydrolipoyl]-L-lysyl-[protein] + CO2</text>
        <dbReference type="Rhea" id="RHEA:19189"/>
        <dbReference type="Rhea" id="RHEA-COMP:10474"/>
        <dbReference type="Rhea" id="RHEA-COMP:10478"/>
        <dbReference type="ChEBI" id="CHEBI:15361"/>
        <dbReference type="ChEBI" id="CHEBI:15378"/>
        <dbReference type="ChEBI" id="CHEBI:16526"/>
        <dbReference type="ChEBI" id="CHEBI:83099"/>
        <dbReference type="ChEBI" id="CHEBI:83111"/>
        <dbReference type="EC" id="1.2.4.1"/>
    </reaction>
</comment>
<dbReference type="AlphaFoldDB" id="A0AB39USX5"/>
<dbReference type="InterPro" id="IPR017596">
    <property type="entry name" value="PdhA/BkdA"/>
</dbReference>
<sequence>MLHHKTYDFFVSYYRFLNERGEAEQPLPEWAQDRSRVVAACRTMVRVRQFDQKAIALQRTGKLGTYASVLGQEAIGTAIGQWMRPDDVLAPYYRDLPAQIQRGVTFTEALLYWGGDERGSQYAHCREDLPNCVPIATQMCHGAGIATAFKIRGEKRAAVATCGDGATSKGDFLEALNLAGVWQLPLVMVVNNNQWAISTPRKVQCGAATIAQKAIGAGVHGVQVDGNDYFAVGEAVRQALEKAHQGKGPTLIEAVSYRLCDHTTADDASRYRPAEELKAAWQREPILRLRNWLVNRGWWNETEEKALMAEANREIEAAVKAYLDTPPQRPESMFEFLYAQMPDMLRDQHAEVQCRAELKEGGAHHG</sequence>
<dbReference type="InterPro" id="IPR001017">
    <property type="entry name" value="DH_E1"/>
</dbReference>
<gene>
    <name evidence="6" type="primary">pdhA</name>
    <name evidence="6" type="ORF">AAIA72_10050</name>
</gene>
<name>A0AB39USX5_9GAMM</name>
<reference evidence="6" key="1">
    <citation type="submission" date="2024-05" db="EMBL/GenBank/DDBJ databases">
        <title>Genome sequencing of novel strain.</title>
        <authorList>
            <person name="Ganbat D."/>
            <person name="Ganbat S."/>
            <person name="Lee S.-J."/>
        </authorList>
    </citation>
    <scope>NUCLEOTIDE SEQUENCE</scope>
    <source>
        <strain evidence="6">SMD15-11</strain>
    </source>
</reference>
<protein>
    <recommendedName>
        <fullName evidence="4">Pyruvate dehydrogenase E1 component subunit alpha</fullName>
        <ecNumber evidence="4">1.2.4.1</ecNumber>
    </recommendedName>
</protein>
<keyword evidence="4 6" id="KW-0670">Pyruvate</keyword>
<organism evidence="6">
    <name type="scientific">Thermohahella caldifontis</name>
    <dbReference type="NCBI Taxonomy" id="3142973"/>
    <lineage>
        <taxon>Bacteria</taxon>
        <taxon>Pseudomonadati</taxon>
        <taxon>Pseudomonadota</taxon>
        <taxon>Gammaproteobacteria</taxon>
        <taxon>Oceanospirillales</taxon>
        <taxon>Hahellaceae</taxon>
        <taxon>Thermohahella</taxon>
    </lineage>
</organism>
<dbReference type="Pfam" id="PF00676">
    <property type="entry name" value="E1_dh"/>
    <property type="match status" value="1"/>
</dbReference>
<dbReference type="NCBIfam" id="TIGR03181">
    <property type="entry name" value="PDH_E1_alph_x"/>
    <property type="match status" value="1"/>
</dbReference>
<evidence type="ECO:0000256" key="4">
    <source>
        <dbReference type="RuleBase" id="RU366007"/>
    </source>
</evidence>
<evidence type="ECO:0000256" key="3">
    <source>
        <dbReference type="ARBA" id="ARBA00023052"/>
    </source>
</evidence>
<keyword evidence="3 4" id="KW-0786">Thiamine pyrophosphate</keyword>
<comment type="function">
    <text evidence="4">The pyruvate dehydrogenase complex catalyzes the overall conversion of pyruvate to acetyl-CoA and CO(2). It contains multiple copies of three enzymatic components: pyruvate dehydrogenase (E1), dihydrolipoamide acetyltransferase (E2) and lipoamide dehydrogenase (E3).</text>
</comment>
<comment type="cofactor">
    <cofactor evidence="1 4">
        <name>thiamine diphosphate</name>
        <dbReference type="ChEBI" id="CHEBI:58937"/>
    </cofactor>
</comment>
<evidence type="ECO:0000259" key="5">
    <source>
        <dbReference type="Pfam" id="PF00676"/>
    </source>
</evidence>
<proteinExistence type="predicted"/>
<dbReference type="Gene3D" id="3.40.50.970">
    <property type="match status" value="1"/>
</dbReference>
<comment type="subunit">
    <text evidence="4">Heterodimer of an alpha and a beta chain.</text>
</comment>
<evidence type="ECO:0000313" key="6">
    <source>
        <dbReference type="EMBL" id="XDT71148.1"/>
    </source>
</evidence>
<dbReference type="GO" id="GO:0009083">
    <property type="term" value="P:branched-chain amino acid catabolic process"/>
    <property type="evidence" value="ECO:0007669"/>
    <property type="project" value="TreeGrafter"/>
</dbReference>
<dbReference type="GO" id="GO:0004739">
    <property type="term" value="F:pyruvate dehydrogenase (acetyl-transferring) activity"/>
    <property type="evidence" value="ECO:0007669"/>
    <property type="project" value="UniProtKB-UniRule"/>
</dbReference>